<reference evidence="3 4" key="1">
    <citation type="submission" date="2023-02" db="EMBL/GenBank/DDBJ databases">
        <title>LHISI_Scaffold_Assembly.</title>
        <authorList>
            <person name="Stuart O.P."/>
            <person name="Cleave R."/>
            <person name="Magrath M.J.L."/>
            <person name="Mikheyev A.S."/>
        </authorList>
    </citation>
    <scope>NUCLEOTIDE SEQUENCE [LARGE SCALE GENOMIC DNA]</scope>
    <source>
        <strain evidence="3">Daus_M_001</strain>
        <tissue evidence="3">Leg muscle</tissue>
    </source>
</reference>
<keyword evidence="4" id="KW-1185">Reference proteome</keyword>
<gene>
    <name evidence="3" type="ORF">PR048_020066</name>
</gene>
<dbReference type="EMBL" id="JARBHB010000007">
    <property type="protein sequence ID" value="KAJ8879458.1"/>
    <property type="molecule type" value="Genomic_DNA"/>
</dbReference>
<evidence type="ECO:0000259" key="2">
    <source>
        <dbReference type="PROSITE" id="PS51031"/>
    </source>
</evidence>
<protein>
    <recommendedName>
        <fullName evidence="2">BESS domain-containing protein</fullName>
    </recommendedName>
</protein>
<dbReference type="InterPro" id="IPR004210">
    <property type="entry name" value="BESS_motif"/>
</dbReference>
<organism evidence="3 4">
    <name type="scientific">Dryococelus australis</name>
    <dbReference type="NCBI Taxonomy" id="614101"/>
    <lineage>
        <taxon>Eukaryota</taxon>
        <taxon>Metazoa</taxon>
        <taxon>Ecdysozoa</taxon>
        <taxon>Arthropoda</taxon>
        <taxon>Hexapoda</taxon>
        <taxon>Insecta</taxon>
        <taxon>Pterygota</taxon>
        <taxon>Neoptera</taxon>
        <taxon>Polyneoptera</taxon>
        <taxon>Phasmatodea</taxon>
        <taxon>Verophasmatodea</taxon>
        <taxon>Anareolatae</taxon>
        <taxon>Phasmatidae</taxon>
        <taxon>Eurycanthinae</taxon>
        <taxon>Dryococelus</taxon>
    </lineage>
</organism>
<keyword evidence="1" id="KW-0539">Nucleus</keyword>
<feature type="domain" description="BESS" evidence="2">
    <location>
        <begin position="104"/>
        <end position="143"/>
    </location>
</feature>
<sequence length="145" mass="16878">MRRQKDMKSGTRTHRYSLYVYTSQLSFLSKCFSQVNTTGTITQDTAGIIVNNPDEGVERPYTSDTHGRKKWVGKKKKQDADADLSCVLKASLQRKYETEYIFVNDADRQFLLSLLPHMRKVPEYRKLATQMKILVIIYRYVGYVP</sequence>
<dbReference type="Proteomes" id="UP001159363">
    <property type="component" value="Chromosome 6"/>
</dbReference>
<evidence type="ECO:0000256" key="1">
    <source>
        <dbReference type="PROSITE-ProRule" id="PRU00371"/>
    </source>
</evidence>
<proteinExistence type="predicted"/>
<evidence type="ECO:0000313" key="4">
    <source>
        <dbReference type="Proteomes" id="UP001159363"/>
    </source>
</evidence>
<dbReference type="Pfam" id="PF02944">
    <property type="entry name" value="BESS"/>
    <property type="match status" value="1"/>
</dbReference>
<comment type="caution">
    <text evidence="3">The sequence shown here is derived from an EMBL/GenBank/DDBJ whole genome shotgun (WGS) entry which is preliminary data.</text>
</comment>
<name>A0ABQ9H5M1_9NEOP</name>
<comment type="subcellular location">
    <subcellularLocation>
        <location evidence="1">Nucleus</location>
    </subcellularLocation>
</comment>
<dbReference type="PROSITE" id="PS51031">
    <property type="entry name" value="BESS"/>
    <property type="match status" value="1"/>
</dbReference>
<accession>A0ABQ9H5M1</accession>
<evidence type="ECO:0000313" key="3">
    <source>
        <dbReference type="EMBL" id="KAJ8879458.1"/>
    </source>
</evidence>